<evidence type="ECO:0000256" key="3">
    <source>
        <dbReference type="ARBA" id="ARBA00023163"/>
    </source>
</evidence>
<dbReference type="InterPro" id="IPR000524">
    <property type="entry name" value="Tscrpt_reg_HTH_GntR"/>
</dbReference>
<dbReference type="EMBL" id="WJHE01000226">
    <property type="protein sequence ID" value="MST32159.1"/>
    <property type="molecule type" value="Genomic_DNA"/>
</dbReference>
<accession>A0ABW9QQR3</accession>
<dbReference type="SMART" id="SM00345">
    <property type="entry name" value="HTH_GNTR"/>
    <property type="match status" value="1"/>
</dbReference>
<dbReference type="SMART" id="SM00895">
    <property type="entry name" value="FCD"/>
    <property type="match status" value="1"/>
</dbReference>
<dbReference type="PANTHER" id="PTHR43537:SF5">
    <property type="entry name" value="UXU OPERON TRANSCRIPTIONAL REGULATOR"/>
    <property type="match status" value="1"/>
</dbReference>
<reference evidence="5 6" key="1">
    <citation type="submission" date="2019-11" db="EMBL/GenBank/DDBJ databases">
        <title>Acidiferrimicrobium australis gen. nov., sp. nov., an acidophilic and obligately heterotrophic, member of the Actinobacteria that catalyses dissimilatory oxido- reduction of iron isolated from metal-rich acidic water in Chile.</title>
        <authorList>
            <person name="Gonzalez D."/>
            <person name="Huber K."/>
            <person name="Hedrich S."/>
            <person name="Rojas-Villalobos C."/>
            <person name="Quatrini R."/>
            <person name="Dinamarca M.A."/>
            <person name="Schwarz A."/>
            <person name="Canales C."/>
            <person name="Nancucheo I."/>
        </authorList>
    </citation>
    <scope>NUCLEOTIDE SEQUENCE [LARGE SCALE GENOMIC DNA]</scope>
    <source>
        <strain evidence="5 6">USS-CCA1</strain>
    </source>
</reference>
<keyword evidence="1" id="KW-0805">Transcription regulation</keyword>
<evidence type="ECO:0000313" key="5">
    <source>
        <dbReference type="EMBL" id="MST32159.1"/>
    </source>
</evidence>
<dbReference type="Pfam" id="PF07729">
    <property type="entry name" value="FCD"/>
    <property type="match status" value="1"/>
</dbReference>
<evidence type="ECO:0000259" key="4">
    <source>
        <dbReference type="PROSITE" id="PS50949"/>
    </source>
</evidence>
<evidence type="ECO:0000313" key="6">
    <source>
        <dbReference type="Proteomes" id="UP000437736"/>
    </source>
</evidence>
<dbReference type="Gene3D" id="1.20.120.530">
    <property type="entry name" value="GntR ligand-binding domain-like"/>
    <property type="match status" value="1"/>
</dbReference>
<feature type="domain" description="HTH gntR-type" evidence="4">
    <location>
        <begin position="25"/>
        <end position="93"/>
    </location>
</feature>
<keyword evidence="2" id="KW-0238">DNA-binding</keyword>
<evidence type="ECO:0000256" key="2">
    <source>
        <dbReference type="ARBA" id="ARBA00023125"/>
    </source>
</evidence>
<sequence length="247" mass="26338">MQSDSSASLGGLPAGRLPLARVVRRSAADEVQGQLAALIESGELGVNERLPSEAELSRQFGVSRPIVREALGRLQALGLTEARTGRGTFVASAVTRLTLCFGQYSAADLNEVRRAVEVPAARLAALRHTDEDLEVLASTLDSHEGATTAEETVATDAKFHCAIAHATGNKLFVRLVEDLREILQEQSLAVSSLRTRGPHAAREHRRVLVAIADGDGNAAAAAMNDHLDAVERAIGELGRKEREPTRA</sequence>
<dbReference type="PRINTS" id="PR00035">
    <property type="entry name" value="HTHGNTR"/>
</dbReference>
<comment type="caution">
    <text evidence="5">The sequence shown here is derived from an EMBL/GenBank/DDBJ whole genome shotgun (WGS) entry which is preliminary data.</text>
</comment>
<gene>
    <name evidence="5" type="ORF">GHK86_05390</name>
</gene>
<dbReference type="InterPro" id="IPR011711">
    <property type="entry name" value="GntR_C"/>
</dbReference>
<dbReference type="Gene3D" id="1.10.10.10">
    <property type="entry name" value="Winged helix-like DNA-binding domain superfamily/Winged helix DNA-binding domain"/>
    <property type="match status" value="1"/>
</dbReference>
<proteinExistence type="predicted"/>
<dbReference type="CDD" id="cd07377">
    <property type="entry name" value="WHTH_GntR"/>
    <property type="match status" value="1"/>
</dbReference>
<evidence type="ECO:0000256" key="1">
    <source>
        <dbReference type="ARBA" id="ARBA00023015"/>
    </source>
</evidence>
<dbReference type="Pfam" id="PF00392">
    <property type="entry name" value="GntR"/>
    <property type="match status" value="1"/>
</dbReference>
<dbReference type="SUPFAM" id="SSF46785">
    <property type="entry name" value="Winged helix' DNA-binding domain"/>
    <property type="match status" value="1"/>
</dbReference>
<dbReference type="InterPro" id="IPR008920">
    <property type="entry name" value="TF_FadR/GntR_C"/>
</dbReference>
<dbReference type="SUPFAM" id="SSF48008">
    <property type="entry name" value="GntR ligand-binding domain-like"/>
    <property type="match status" value="1"/>
</dbReference>
<dbReference type="Proteomes" id="UP000437736">
    <property type="component" value="Unassembled WGS sequence"/>
</dbReference>
<keyword evidence="3" id="KW-0804">Transcription</keyword>
<dbReference type="PROSITE" id="PS50949">
    <property type="entry name" value="HTH_GNTR"/>
    <property type="match status" value="1"/>
</dbReference>
<keyword evidence="6" id="KW-1185">Reference proteome</keyword>
<name>A0ABW9QQR3_9ACTN</name>
<organism evidence="5 6">
    <name type="scientific">Acidiferrimicrobium australe</name>
    <dbReference type="NCBI Taxonomy" id="2664430"/>
    <lineage>
        <taxon>Bacteria</taxon>
        <taxon>Bacillati</taxon>
        <taxon>Actinomycetota</taxon>
        <taxon>Acidimicrobiia</taxon>
        <taxon>Acidimicrobiales</taxon>
        <taxon>Acidimicrobiaceae</taxon>
        <taxon>Acidiferrimicrobium</taxon>
    </lineage>
</organism>
<dbReference type="PANTHER" id="PTHR43537">
    <property type="entry name" value="TRANSCRIPTIONAL REGULATOR, GNTR FAMILY"/>
    <property type="match status" value="1"/>
</dbReference>
<dbReference type="InterPro" id="IPR036388">
    <property type="entry name" value="WH-like_DNA-bd_sf"/>
</dbReference>
<protein>
    <submittedName>
        <fullName evidence="5">FCD domain-containing protein</fullName>
    </submittedName>
</protein>
<dbReference type="InterPro" id="IPR036390">
    <property type="entry name" value="WH_DNA-bd_sf"/>
</dbReference>